<reference evidence="1 2" key="1">
    <citation type="submission" date="2019-04" db="EMBL/GenBank/DDBJ databases">
        <authorList>
            <person name="Jiang L."/>
        </authorList>
    </citation>
    <scope>NUCLEOTIDE SEQUENCE [LARGE SCALE GENOMIC DNA]</scope>
    <source>
        <strain evidence="1 2">YIM 131861</strain>
    </source>
</reference>
<sequence length="131" mass="14284">MPTYTAKRPLDGDADAYFDYVSDAENLPKYFPRMTEAHDVGNGMVETTAHVDADQDGKDETVTSDAKFDVDDASRTITWSSPGDHDYHGSLKLTDDGVELTIHTTAEFPGIQESLDDALATIAANLEQQAD</sequence>
<dbReference type="CDD" id="cd07812">
    <property type="entry name" value="SRPBCC"/>
    <property type="match status" value="1"/>
</dbReference>
<accession>A0A4S4FZV4</accession>
<comment type="caution">
    <text evidence="1">The sequence shown here is derived from an EMBL/GenBank/DDBJ whole genome shotgun (WGS) entry which is preliminary data.</text>
</comment>
<organism evidence="1 2">
    <name type="scientific">Orlajensenia flava</name>
    <dbReference type="NCBI Taxonomy" id="2565934"/>
    <lineage>
        <taxon>Bacteria</taxon>
        <taxon>Bacillati</taxon>
        <taxon>Actinomycetota</taxon>
        <taxon>Actinomycetes</taxon>
        <taxon>Micrococcales</taxon>
        <taxon>Microbacteriaceae</taxon>
        <taxon>Orlajensenia</taxon>
    </lineage>
</organism>
<dbReference type="AlphaFoldDB" id="A0A4S4FZV4"/>
<dbReference type="EMBL" id="SSSN01000002">
    <property type="protein sequence ID" value="THG36194.1"/>
    <property type="molecule type" value="Genomic_DNA"/>
</dbReference>
<evidence type="ECO:0000313" key="1">
    <source>
        <dbReference type="EMBL" id="THG36194.1"/>
    </source>
</evidence>
<dbReference type="Proteomes" id="UP000307380">
    <property type="component" value="Unassembled WGS sequence"/>
</dbReference>
<dbReference type="InterPro" id="IPR019587">
    <property type="entry name" value="Polyketide_cyclase/dehydratase"/>
</dbReference>
<name>A0A4S4FZV4_9MICO</name>
<evidence type="ECO:0000313" key="2">
    <source>
        <dbReference type="Proteomes" id="UP000307380"/>
    </source>
</evidence>
<dbReference type="SUPFAM" id="SSF55961">
    <property type="entry name" value="Bet v1-like"/>
    <property type="match status" value="1"/>
</dbReference>
<dbReference type="OrthoDB" id="5244508at2"/>
<dbReference type="RefSeq" id="WP_136421474.1">
    <property type="nucleotide sequence ID" value="NZ_SSSN01000002.1"/>
</dbReference>
<proteinExistence type="predicted"/>
<protein>
    <submittedName>
        <fullName evidence="1">SRPBCC family protein</fullName>
    </submittedName>
</protein>
<dbReference type="Pfam" id="PF10604">
    <property type="entry name" value="Polyketide_cyc2"/>
    <property type="match status" value="1"/>
</dbReference>
<dbReference type="Gene3D" id="3.30.530.20">
    <property type="match status" value="1"/>
</dbReference>
<gene>
    <name evidence="1" type="ORF">E6C70_01255</name>
</gene>
<dbReference type="InterPro" id="IPR023393">
    <property type="entry name" value="START-like_dom_sf"/>
</dbReference>
<keyword evidence="2" id="KW-1185">Reference proteome</keyword>